<accession>G2ZCB9</accession>
<evidence type="ECO:0000256" key="1">
    <source>
        <dbReference type="SAM" id="Phobius"/>
    </source>
</evidence>
<sequence length="152" mass="17004">MKRKNQEISVLKKQIYQIRLYVIGYKRCQNVGEAKKNAVEEMLYQGEATESVVVENKGVHKVEIVEDISVDGLLQKMGENNTFVANMENKHGSITLAVPLAPVNTTNSSNYTIDLIPLKLAVNIAVTSSFCLAYFFVNPSKYCQIRLKCGTI</sequence>
<protein>
    <submittedName>
        <fullName evidence="2">Uncharacterized protein</fullName>
    </submittedName>
</protein>
<feature type="transmembrane region" description="Helical" evidence="1">
    <location>
        <begin position="120"/>
        <end position="137"/>
    </location>
</feature>
<dbReference type="HOGENOM" id="CLU_1720097_0_0_9"/>
<dbReference type="AlphaFoldDB" id="G2ZCB9"/>
<name>G2ZCB9_LISIP</name>
<dbReference type="KEGG" id="liv:LIV_2682"/>
<keyword evidence="1" id="KW-0472">Membrane</keyword>
<reference evidence="2 3" key="1">
    <citation type="journal article" date="2011" name="J. Bacteriol.">
        <title>Complete genome sequence of the animal pathogen Listeria ivanovii, which provides insights into host specificities and evolution of the genus Listeria.</title>
        <authorList>
            <person name="Buchrieser C."/>
            <person name="Rusniok C."/>
            <person name="Garrido P."/>
            <person name="Hain T."/>
            <person name="Scortti M."/>
            <person name="Lampidis R."/>
            <person name="Karst U."/>
            <person name="Chakraborty T."/>
            <person name="Cossart P."/>
            <person name="Kreft J."/>
            <person name="Vazquez-Boland J.A."/>
            <person name="Goebel W."/>
            <person name="Glaser P."/>
        </authorList>
    </citation>
    <scope>NUCLEOTIDE SEQUENCE [LARGE SCALE GENOMIC DNA]</scope>
    <source>
        <strain evidence="3">ATCC BAA-678 / PAM 55</strain>
    </source>
</reference>
<gene>
    <name evidence="2" type="ordered locus">LIV_2682</name>
</gene>
<dbReference type="EMBL" id="FR687253">
    <property type="protein sequence ID" value="CBW87184.1"/>
    <property type="molecule type" value="Genomic_DNA"/>
</dbReference>
<keyword evidence="1" id="KW-1133">Transmembrane helix</keyword>
<organism evidence="2 3">
    <name type="scientific">Listeria ivanovii (strain ATCC BAA-678 / PAM 55)</name>
    <dbReference type="NCBI Taxonomy" id="881621"/>
    <lineage>
        <taxon>Bacteria</taxon>
        <taxon>Bacillati</taxon>
        <taxon>Bacillota</taxon>
        <taxon>Bacilli</taxon>
        <taxon>Bacillales</taxon>
        <taxon>Listeriaceae</taxon>
        <taxon>Listeria</taxon>
    </lineage>
</organism>
<keyword evidence="1" id="KW-0812">Transmembrane</keyword>
<evidence type="ECO:0000313" key="2">
    <source>
        <dbReference type="EMBL" id="CBW87184.1"/>
    </source>
</evidence>
<dbReference type="Proteomes" id="UP000001286">
    <property type="component" value="Chromosome"/>
</dbReference>
<evidence type="ECO:0000313" key="3">
    <source>
        <dbReference type="Proteomes" id="UP000001286"/>
    </source>
</evidence>
<proteinExistence type="predicted"/>